<keyword evidence="4" id="KW-0963">Cytoplasm</keyword>
<accession>A0A0G4KAX4</accession>
<evidence type="ECO:0000256" key="1">
    <source>
        <dbReference type="ARBA" id="ARBA00004496"/>
    </source>
</evidence>
<comment type="similarity">
    <text evidence="2">Belongs to the RecX family.</text>
</comment>
<gene>
    <name evidence="5" type="ORF">BRSU_2719</name>
</gene>
<evidence type="ECO:0000256" key="2">
    <source>
        <dbReference type="ARBA" id="ARBA00009695"/>
    </source>
</evidence>
<dbReference type="InterPro" id="IPR003783">
    <property type="entry name" value="Regulatory_RecX"/>
</dbReference>
<organism evidence="5 6">
    <name type="scientific">Brachyspira suanatina</name>
    <dbReference type="NCBI Taxonomy" id="381802"/>
    <lineage>
        <taxon>Bacteria</taxon>
        <taxon>Pseudomonadati</taxon>
        <taxon>Spirochaetota</taxon>
        <taxon>Spirochaetia</taxon>
        <taxon>Brachyspirales</taxon>
        <taxon>Brachyspiraceae</taxon>
        <taxon>Brachyspira</taxon>
    </lineage>
</organism>
<sequence>MVIVKMKLKGDKIHIKVSGGDVFTIPKNGLYELDLYEGMELEYDEIPHIRFRAFESAARKSAVSILKRGFISEGMLREKLTKKGHKKRFIRHAVNYCKEYDLIDDKRFVKIAINSLKLKGKSKRHIIDYLKKNKVKPSLIEKAQNSISDKIDDKALKDAIRKYYKLYEHKERKEDYIIKTLMRKGFKYDRIKTLVRKYIDKKENYKD</sequence>
<evidence type="ECO:0000256" key="4">
    <source>
        <dbReference type="ARBA" id="ARBA00022490"/>
    </source>
</evidence>
<evidence type="ECO:0000313" key="6">
    <source>
        <dbReference type="Proteomes" id="UP000043763"/>
    </source>
</evidence>
<evidence type="ECO:0000256" key="3">
    <source>
        <dbReference type="ARBA" id="ARBA00018111"/>
    </source>
</evidence>
<protein>
    <recommendedName>
        <fullName evidence="3">Regulatory protein RecX</fullName>
    </recommendedName>
</protein>
<dbReference type="GO" id="GO:0005737">
    <property type="term" value="C:cytoplasm"/>
    <property type="evidence" value="ECO:0007669"/>
    <property type="project" value="UniProtKB-SubCell"/>
</dbReference>
<proteinExistence type="inferred from homology"/>
<dbReference type="Gene3D" id="1.10.10.10">
    <property type="entry name" value="Winged helix-like DNA-binding domain superfamily/Winged helix DNA-binding domain"/>
    <property type="match status" value="1"/>
</dbReference>
<evidence type="ECO:0000313" key="5">
    <source>
        <dbReference type="EMBL" id="CRF35532.1"/>
    </source>
</evidence>
<reference evidence="6" key="1">
    <citation type="submission" date="2015-04" db="EMBL/GenBank/DDBJ databases">
        <authorList>
            <person name="Mushtaq Mamoona"/>
        </authorList>
    </citation>
    <scope>NUCLEOTIDE SEQUENCE [LARGE SCALE GENOMIC DNA]</scope>
    <source>
        <strain evidence="6">AN4859/03</strain>
    </source>
</reference>
<dbReference type="AlphaFoldDB" id="A0A0G4KAX4"/>
<dbReference type="InterPro" id="IPR036388">
    <property type="entry name" value="WH-like_DNA-bd_sf"/>
</dbReference>
<dbReference type="PANTHER" id="PTHR33602">
    <property type="entry name" value="REGULATORY PROTEIN RECX FAMILY PROTEIN"/>
    <property type="match status" value="1"/>
</dbReference>
<dbReference type="EMBL" id="CVLB01000003">
    <property type="protein sequence ID" value="CRF35532.1"/>
    <property type="molecule type" value="Genomic_DNA"/>
</dbReference>
<dbReference type="Proteomes" id="UP000043763">
    <property type="component" value="Unassembled WGS sequence"/>
</dbReference>
<dbReference type="PANTHER" id="PTHR33602:SF1">
    <property type="entry name" value="REGULATORY PROTEIN RECX FAMILY PROTEIN"/>
    <property type="match status" value="1"/>
</dbReference>
<dbReference type="GO" id="GO:0006282">
    <property type="term" value="P:regulation of DNA repair"/>
    <property type="evidence" value="ECO:0007669"/>
    <property type="project" value="InterPro"/>
</dbReference>
<comment type="subcellular location">
    <subcellularLocation>
        <location evidence="1">Cytoplasm</location>
    </subcellularLocation>
</comment>
<keyword evidence="6" id="KW-1185">Reference proteome</keyword>
<name>A0A0G4KAX4_9SPIR</name>